<dbReference type="RefSeq" id="WP_092535460.1">
    <property type="nucleotide sequence ID" value="NZ_FOWW01000011.1"/>
</dbReference>
<comment type="similarity">
    <text evidence="1">Belongs to the F420H(2)-dependent quinone reductase family.</text>
</comment>
<dbReference type="SUPFAM" id="SSF50475">
    <property type="entry name" value="FMN-binding split barrel"/>
    <property type="match status" value="1"/>
</dbReference>
<dbReference type="Gene3D" id="1.20.120.520">
    <property type="entry name" value="nmb1532 protein domain like"/>
    <property type="match status" value="1"/>
</dbReference>
<dbReference type="Pfam" id="PF04075">
    <property type="entry name" value="F420H2_quin_red"/>
    <property type="match status" value="1"/>
</dbReference>
<dbReference type="PANTHER" id="PTHR39428:SF1">
    <property type="entry name" value="F420H(2)-DEPENDENT QUINONE REDUCTASE RV1261C"/>
    <property type="match status" value="1"/>
</dbReference>
<dbReference type="Proteomes" id="UP000198727">
    <property type="component" value="Unassembled WGS sequence"/>
</dbReference>
<comment type="catalytic activity">
    <reaction evidence="2">
        <text>oxidized coenzyme F420-(gamma-L-Glu)(n) + a quinol + H(+) = reduced coenzyme F420-(gamma-L-Glu)(n) + a quinone</text>
        <dbReference type="Rhea" id="RHEA:39663"/>
        <dbReference type="Rhea" id="RHEA-COMP:12939"/>
        <dbReference type="Rhea" id="RHEA-COMP:14378"/>
        <dbReference type="ChEBI" id="CHEBI:15378"/>
        <dbReference type="ChEBI" id="CHEBI:24646"/>
        <dbReference type="ChEBI" id="CHEBI:132124"/>
        <dbReference type="ChEBI" id="CHEBI:133980"/>
        <dbReference type="ChEBI" id="CHEBI:139511"/>
    </reaction>
</comment>
<dbReference type="PANTHER" id="PTHR39428">
    <property type="entry name" value="F420H(2)-DEPENDENT QUINONE REDUCTASE RV1261C"/>
    <property type="match status" value="1"/>
</dbReference>
<evidence type="ECO:0000256" key="2">
    <source>
        <dbReference type="ARBA" id="ARBA00049106"/>
    </source>
</evidence>
<evidence type="ECO:0000256" key="1">
    <source>
        <dbReference type="ARBA" id="ARBA00008710"/>
    </source>
</evidence>
<feature type="domain" description="Hemerythrin-like" evidence="3">
    <location>
        <begin position="146"/>
        <end position="268"/>
    </location>
</feature>
<evidence type="ECO:0000313" key="4">
    <source>
        <dbReference type="EMBL" id="SFQ64265.1"/>
    </source>
</evidence>
<dbReference type="Pfam" id="PF01814">
    <property type="entry name" value="Hemerythrin"/>
    <property type="match status" value="1"/>
</dbReference>
<accession>A0A1I6A6J7</accession>
<protein>
    <submittedName>
        <fullName evidence="4">Deazaflavin-dependent oxidoreductase, nitroreductase family</fullName>
    </submittedName>
</protein>
<name>A0A1I6A6J7_9PSEU</name>
<organism evidence="4 5">
    <name type="scientific">Amycolatopsis arida</name>
    <dbReference type="NCBI Taxonomy" id="587909"/>
    <lineage>
        <taxon>Bacteria</taxon>
        <taxon>Bacillati</taxon>
        <taxon>Actinomycetota</taxon>
        <taxon>Actinomycetes</taxon>
        <taxon>Pseudonocardiales</taxon>
        <taxon>Pseudonocardiaceae</taxon>
        <taxon>Amycolatopsis</taxon>
    </lineage>
</organism>
<dbReference type="STRING" id="587909.SAMN05421810_111117"/>
<dbReference type="GO" id="GO:0070967">
    <property type="term" value="F:coenzyme F420 binding"/>
    <property type="evidence" value="ECO:0007669"/>
    <property type="project" value="TreeGrafter"/>
</dbReference>
<dbReference type="Gene3D" id="2.30.110.10">
    <property type="entry name" value="Electron Transport, Fmn-binding Protein, Chain A"/>
    <property type="match status" value="1"/>
</dbReference>
<dbReference type="InterPro" id="IPR004378">
    <property type="entry name" value="F420H2_quin_Rdtase"/>
</dbReference>
<dbReference type="InterPro" id="IPR012312">
    <property type="entry name" value="Hemerythrin-like"/>
</dbReference>
<evidence type="ECO:0000313" key="5">
    <source>
        <dbReference type="Proteomes" id="UP000198727"/>
    </source>
</evidence>
<dbReference type="CDD" id="cd12108">
    <property type="entry name" value="Hr-like"/>
    <property type="match status" value="1"/>
</dbReference>
<gene>
    <name evidence="4" type="ORF">SAMN05421810_111117</name>
</gene>
<dbReference type="GO" id="GO:0016491">
    <property type="term" value="F:oxidoreductase activity"/>
    <property type="evidence" value="ECO:0007669"/>
    <property type="project" value="InterPro"/>
</dbReference>
<dbReference type="EMBL" id="FOWW01000011">
    <property type="protein sequence ID" value="SFQ64265.1"/>
    <property type="molecule type" value="Genomic_DNA"/>
</dbReference>
<dbReference type="InterPro" id="IPR012349">
    <property type="entry name" value="Split_barrel_FMN-bd"/>
</dbReference>
<reference evidence="5" key="1">
    <citation type="submission" date="2016-10" db="EMBL/GenBank/DDBJ databases">
        <authorList>
            <person name="Varghese N."/>
            <person name="Submissions S."/>
        </authorList>
    </citation>
    <scope>NUCLEOTIDE SEQUENCE [LARGE SCALE GENOMIC DNA]</scope>
    <source>
        <strain evidence="5">CGMCC 4.5579</strain>
    </source>
</reference>
<sequence>MDFNQQIIDEFRANRGQVGGPFANARLLLLTTTGARSGKPHTVPLGYLLDEGERLLVIASAAGAPQHPAWYHNIRANPRVTVETGPFTVEADAVVLEGEERDRIFARAVEADPGWGEYQARTERVIPVVALNPVGGAPNGSSPGEGLKLIHDAFRRELALIRTEVATSGPGLGAQLRINCLTLCEGLHYHHTMEDGHLFPALDESYPELAEPLARLRREHEKVKTLLDQLRELISSTTADRATVLAGVERLTAEVEAHLDYEEANLIPVMDAMVVS</sequence>
<dbReference type="OrthoDB" id="8225825at2"/>
<dbReference type="NCBIfam" id="TIGR00026">
    <property type="entry name" value="hi_GC_TIGR00026"/>
    <property type="match status" value="1"/>
</dbReference>
<dbReference type="GO" id="GO:0005886">
    <property type="term" value="C:plasma membrane"/>
    <property type="evidence" value="ECO:0007669"/>
    <property type="project" value="TreeGrafter"/>
</dbReference>
<proteinExistence type="inferred from homology"/>
<keyword evidence="5" id="KW-1185">Reference proteome</keyword>
<dbReference type="AlphaFoldDB" id="A0A1I6A6J7"/>
<evidence type="ECO:0000259" key="3">
    <source>
        <dbReference type="Pfam" id="PF01814"/>
    </source>
</evidence>